<gene>
    <name evidence="1" type="ORF">TPSB3V08_LOCUS3397</name>
</gene>
<proteinExistence type="predicted"/>
<evidence type="ECO:0000313" key="1">
    <source>
        <dbReference type="EMBL" id="CAD7402028.1"/>
    </source>
</evidence>
<sequence>MSNEDLNKRAALPTILPTRILFIIRSHSVRLESGHIWYQKSTSHRLPLRKGGVPVLRERRAGIIGRSNPRPSLDFLHNKPILMVGEGPTPCQMLDNGADQDGETRGQGSVLGTMASPGFRESHIVKLDKLLTRWMFMNARRKQLKALMFLSPLRVVVSWKPWDPFTEPCLRTTDLRA</sequence>
<organism evidence="1">
    <name type="scientific">Timema poppense</name>
    <name type="common">Walking stick</name>
    <dbReference type="NCBI Taxonomy" id="170557"/>
    <lineage>
        <taxon>Eukaryota</taxon>
        <taxon>Metazoa</taxon>
        <taxon>Ecdysozoa</taxon>
        <taxon>Arthropoda</taxon>
        <taxon>Hexapoda</taxon>
        <taxon>Insecta</taxon>
        <taxon>Pterygota</taxon>
        <taxon>Neoptera</taxon>
        <taxon>Polyneoptera</taxon>
        <taxon>Phasmatodea</taxon>
        <taxon>Timematodea</taxon>
        <taxon>Timematoidea</taxon>
        <taxon>Timematidae</taxon>
        <taxon>Timema</taxon>
    </lineage>
</organism>
<dbReference type="AlphaFoldDB" id="A0A7R9CV14"/>
<name>A0A7R9CV14_TIMPO</name>
<accession>A0A7R9CV14</accession>
<reference evidence="1" key="1">
    <citation type="submission" date="2020-11" db="EMBL/GenBank/DDBJ databases">
        <authorList>
            <person name="Tran Van P."/>
        </authorList>
    </citation>
    <scope>NUCLEOTIDE SEQUENCE</scope>
</reference>
<protein>
    <submittedName>
        <fullName evidence="1">Uncharacterized protein</fullName>
    </submittedName>
</protein>
<dbReference type="EMBL" id="OD001483">
    <property type="protein sequence ID" value="CAD7402028.1"/>
    <property type="molecule type" value="Genomic_DNA"/>
</dbReference>